<keyword evidence="1" id="KW-0175">Coiled coil</keyword>
<evidence type="ECO:0000313" key="3">
    <source>
        <dbReference type="EMBL" id="EJT73046.1"/>
    </source>
</evidence>
<evidence type="ECO:0000313" key="5">
    <source>
        <dbReference type="Proteomes" id="UP000006039"/>
    </source>
</evidence>
<evidence type="ECO:0000313" key="4">
    <source>
        <dbReference type="EnsemblFungi" id="EJT73046"/>
    </source>
</evidence>
<sequence>MGRRNSVAGKAQAPVGDPPSVSKSRMPSATDDLRLEVARLRARLRAQTEHLDKLQQRKRVMRERLSAMVSEYEATKEVKRDMAEKLDRLQQERIAANRRYKELKKTSVREKEAYDKEREAWDKLESSLKAQCREDQTRIKGLQKLLKPDQPRDPSEETAETQGANDSATPRLRQILRIWWPLAHELLEIRTAASTSCYSSTLVQWGFNFPWPLDIVFSYSYM</sequence>
<organism evidence="3">
    <name type="scientific">Gaeumannomyces tritici (strain R3-111a-1)</name>
    <name type="common">Wheat and barley take-all root rot fungus</name>
    <name type="synonym">Gaeumannomyces graminis var. tritici</name>
    <dbReference type="NCBI Taxonomy" id="644352"/>
    <lineage>
        <taxon>Eukaryota</taxon>
        <taxon>Fungi</taxon>
        <taxon>Dikarya</taxon>
        <taxon>Ascomycota</taxon>
        <taxon>Pezizomycotina</taxon>
        <taxon>Sordariomycetes</taxon>
        <taxon>Sordariomycetidae</taxon>
        <taxon>Magnaporthales</taxon>
        <taxon>Magnaporthaceae</taxon>
        <taxon>Gaeumannomyces</taxon>
    </lineage>
</organism>
<reference evidence="4" key="5">
    <citation type="submission" date="2018-04" db="UniProtKB">
        <authorList>
            <consortium name="EnsemblFungi"/>
        </authorList>
    </citation>
    <scope>IDENTIFICATION</scope>
    <source>
        <strain evidence="4">R3-111a-1</strain>
    </source>
</reference>
<dbReference type="HOGENOM" id="CLU_1245446_0_0_1"/>
<dbReference type="OrthoDB" id="10613817at2759"/>
<feature type="coiled-coil region" evidence="1">
    <location>
        <begin position="37"/>
        <end position="106"/>
    </location>
</feature>
<proteinExistence type="predicted"/>
<dbReference type="EnsemblFungi" id="EJT73046">
    <property type="protein sequence ID" value="EJT73046"/>
    <property type="gene ID" value="GGTG_09897"/>
</dbReference>
<dbReference type="RefSeq" id="XP_009226020.1">
    <property type="nucleotide sequence ID" value="XM_009227756.1"/>
</dbReference>
<feature type="region of interest" description="Disordered" evidence="2">
    <location>
        <begin position="142"/>
        <end position="168"/>
    </location>
</feature>
<dbReference type="GeneID" id="20350355"/>
<dbReference type="Proteomes" id="UP000006039">
    <property type="component" value="Unassembled WGS sequence"/>
</dbReference>
<keyword evidence="5" id="KW-1185">Reference proteome</keyword>
<reference evidence="3" key="2">
    <citation type="submission" date="2010-07" db="EMBL/GenBank/DDBJ databases">
        <authorList>
            <consortium name="The Broad Institute Genome Sequencing Platform"/>
            <consortium name="Broad Institute Genome Sequencing Center for Infectious Disease"/>
            <person name="Ma L.-J."/>
            <person name="Dead R."/>
            <person name="Young S."/>
            <person name="Zeng Q."/>
            <person name="Koehrsen M."/>
            <person name="Alvarado L."/>
            <person name="Berlin A."/>
            <person name="Chapman S.B."/>
            <person name="Chen Z."/>
            <person name="Freedman E."/>
            <person name="Gellesch M."/>
            <person name="Goldberg J."/>
            <person name="Griggs A."/>
            <person name="Gujja S."/>
            <person name="Heilman E.R."/>
            <person name="Heiman D."/>
            <person name="Hepburn T."/>
            <person name="Howarth C."/>
            <person name="Jen D."/>
            <person name="Larson L."/>
            <person name="Mehta T."/>
            <person name="Neiman D."/>
            <person name="Pearson M."/>
            <person name="Roberts A."/>
            <person name="Saif S."/>
            <person name="Shea T."/>
            <person name="Shenoy N."/>
            <person name="Sisk P."/>
            <person name="Stolte C."/>
            <person name="Sykes S."/>
            <person name="Walk T."/>
            <person name="White J."/>
            <person name="Yandava C."/>
            <person name="Haas B."/>
            <person name="Nusbaum C."/>
            <person name="Birren B."/>
        </authorList>
    </citation>
    <scope>NUCLEOTIDE SEQUENCE</scope>
    <source>
        <strain evidence="3">R3-111a-1</strain>
    </source>
</reference>
<dbReference type="EMBL" id="GL385399">
    <property type="protein sequence ID" value="EJT73046.1"/>
    <property type="molecule type" value="Genomic_DNA"/>
</dbReference>
<feature type="compositionally biased region" description="Basic and acidic residues" evidence="2">
    <location>
        <begin position="146"/>
        <end position="155"/>
    </location>
</feature>
<name>J3P8R2_GAET3</name>
<reference evidence="5" key="1">
    <citation type="submission" date="2010-07" db="EMBL/GenBank/DDBJ databases">
        <title>The genome sequence of Gaeumannomyces graminis var. tritici strain R3-111a-1.</title>
        <authorList>
            <consortium name="The Broad Institute Genome Sequencing Platform"/>
            <person name="Ma L.-J."/>
            <person name="Dead R."/>
            <person name="Young S."/>
            <person name="Zeng Q."/>
            <person name="Koehrsen M."/>
            <person name="Alvarado L."/>
            <person name="Berlin A."/>
            <person name="Chapman S.B."/>
            <person name="Chen Z."/>
            <person name="Freedman E."/>
            <person name="Gellesch M."/>
            <person name="Goldberg J."/>
            <person name="Griggs A."/>
            <person name="Gujja S."/>
            <person name="Heilman E.R."/>
            <person name="Heiman D."/>
            <person name="Hepburn T."/>
            <person name="Howarth C."/>
            <person name="Jen D."/>
            <person name="Larson L."/>
            <person name="Mehta T."/>
            <person name="Neiman D."/>
            <person name="Pearson M."/>
            <person name="Roberts A."/>
            <person name="Saif S."/>
            <person name="Shea T."/>
            <person name="Shenoy N."/>
            <person name="Sisk P."/>
            <person name="Stolte C."/>
            <person name="Sykes S."/>
            <person name="Walk T."/>
            <person name="White J."/>
            <person name="Yandava C."/>
            <person name="Haas B."/>
            <person name="Nusbaum C."/>
            <person name="Birren B."/>
        </authorList>
    </citation>
    <scope>NUCLEOTIDE SEQUENCE [LARGE SCALE GENOMIC DNA]</scope>
    <source>
        <strain evidence="5">R3-111a-1</strain>
    </source>
</reference>
<reference evidence="3" key="3">
    <citation type="submission" date="2010-09" db="EMBL/GenBank/DDBJ databases">
        <title>Annotation of Gaeumannomyces graminis var. tritici R3-111a-1.</title>
        <authorList>
            <consortium name="The Broad Institute Genome Sequencing Platform"/>
            <person name="Ma L.-J."/>
            <person name="Dead R."/>
            <person name="Young S.K."/>
            <person name="Zeng Q."/>
            <person name="Gargeya S."/>
            <person name="Fitzgerald M."/>
            <person name="Haas B."/>
            <person name="Abouelleil A."/>
            <person name="Alvarado L."/>
            <person name="Arachchi H.M."/>
            <person name="Berlin A."/>
            <person name="Brown A."/>
            <person name="Chapman S.B."/>
            <person name="Chen Z."/>
            <person name="Dunbar C."/>
            <person name="Freedman E."/>
            <person name="Gearin G."/>
            <person name="Gellesch M."/>
            <person name="Goldberg J."/>
            <person name="Griggs A."/>
            <person name="Gujja S."/>
            <person name="Heiman D."/>
            <person name="Howarth C."/>
            <person name="Larson L."/>
            <person name="Lui A."/>
            <person name="MacDonald P.J.P."/>
            <person name="Mehta T."/>
            <person name="Montmayeur A."/>
            <person name="Murphy C."/>
            <person name="Neiman D."/>
            <person name="Pearson M."/>
            <person name="Priest M."/>
            <person name="Roberts A."/>
            <person name="Saif S."/>
            <person name="Shea T."/>
            <person name="Shenoy N."/>
            <person name="Sisk P."/>
            <person name="Stolte C."/>
            <person name="Sykes S."/>
            <person name="Yandava C."/>
            <person name="Wortman J."/>
            <person name="Nusbaum C."/>
            <person name="Birren B."/>
        </authorList>
    </citation>
    <scope>NUCLEOTIDE SEQUENCE</scope>
    <source>
        <strain evidence="3">R3-111a-1</strain>
    </source>
</reference>
<feature type="region of interest" description="Disordered" evidence="2">
    <location>
        <begin position="1"/>
        <end position="32"/>
    </location>
</feature>
<accession>J3P8R2</accession>
<dbReference type="eggNOG" id="ENOG502RNAS">
    <property type="taxonomic scope" value="Eukaryota"/>
</dbReference>
<evidence type="ECO:0000256" key="1">
    <source>
        <dbReference type="SAM" id="Coils"/>
    </source>
</evidence>
<dbReference type="AlphaFoldDB" id="J3P8R2"/>
<reference evidence="4" key="4">
    <citation type="journal article" date="2015" name="G3 (Bethesda)">
        <title>Genome sequences of three phytopathogenic species of the Magnaporthaceae family of fungi.</title>
        <authorList>
            <person name="Okagaki L.H."/>
            <person name="Nunes C.C."/>
            <person name="Sailsbery J."/>
            <person name="Clay B."/>
            <person name="Brown D."/>
            <person name="John T."/>
            <person name="Oh Y."/>
            <person name="Young N."/>
            <person name="Fitzgerald M."/>
            <person name="Haas B.J."/>
            <person name="Zeng Q."/>
            <person name="Young S."/>
            <person name="Adiconis X."/>
            <person name="Fan L."/>
            <person name="Levin J.Z."/>
            <person name="Mitchell T.K."/>
            <person name="Okubara P.A."/>
            <person name="Farman M.L."/>
            <person name="Kohn L.M."/>
            <person name="Birren B."/>
            <person name="Ma L.-J."/>
            <person name="Dean R.A."/>
        </authorList>
    </citation>
    <scope>NUCLEOTIDE SEQUENCE</scope>
    <source>
        <strain evidence="4">R3-111a-1</strain>
    </source>
</reference>
<evidence type="ECO:0000256" key="2">
    <source>
        <dbReference type="SAM" id="MobiDB-lite"/>
    </source>
</evidence>
<dbReference type="VEuPathDB" id="FungiDB:GGTG_09897"/>
<protein>
    <submittedName>
        <fullName evidence="3 4">Uncharacterized protein</fullName>
    </submittedName>
</protein>
<gene>
    <name evidence="4" type="primary">20350355</name>
    <name evidence="3" type="ORF">GGTG_09897</name>
</gene>